<organism evidence="6 7">
    <name type="scientific">Streptomyces kaempferi</name>
    <dbReference type="NCBI Taxonomy" id="333725"/>
    <lineage>
        <taxon>Bacteria</taxon>
        <taxon>Bacillati</taxon>
        <taxon>Actinomycetota</taxon>
        <taxon>Actinomycetes</taxon>
        <taxon>Kitasatosporales</taxon>
        <taxon>Streptomycetaceae</taxon>
        <taxon>Streptomyces</taxon>
    </lineage>
</organism>
<evidence type="ECO:0000256" key="4">
    <source>
        <dbReference type="SAM" id="MobiDB-lite"/>
    </source>
</evidence>
<dbReference type="InterPro" id="IPR019887">
    <property type="entry name" value="Tscrpt_reg_AsnC/Lrp_C"/>
</dbReference>
<feature type="domain" description="HTH asnC-type" evidence="5">
    <location>
        <begin position="205"/>
        <end position="265"/>
    </location>
</feature>
<dbReference type="SUPFAM" id="SSF46785">
    <property type="entry name" value="Winged helix' DNA-binding domain"/>
    <property type="match status" value="2"/>
</dbReference>
<gene>
    <name evidence="6" type="ORF">ACFQ5X_41140</name>
</gene>
<dbReference type="Gene3D" id="3.30.70.920">
    <property type="match status" value="1"/>
</dbReference>
<evidence type="ECO:0000313" key="6">
    <source>
        <dbReference type="EMBL" id="MFD1312186.1"/>
    </source>
</evidence>
<evidence type="ECO:0000256" key="3">
    <source>
        <dbReference type="ARBA" id="ARBA00023163"/>
    </source>
</evidence>
<evidence type="ECO:0000313" key="7">
    <source>
        <dbReference type="Proteomes" id="UP001597058"/>
    </source>
</evidence>
<dbReference type="SMART" id="SM00344">
    <property type="entry name" value="HTH_ASNC"/>
    <property type="match status" value="2"/>
</dbReference>
<dbReference type="Pfam" id="PF01037">
    <property type="entry name" value="AsnC_trans_reg"/>
    <property type="match status" value="1"/>
</dbReference>
<dbReference type="EMBL" id="JBHTMM010000108">
    <property type="protein sequence ID" value="MFD1312186.1"/>
    <property type="molecule type" value="Genomic_DNA"/>
</dbReference>
<dbReference type="InterPro" id="IPR036388">
    <property type="entry name" value="WH-like_DNA-bd_sf"/>
</dbReference>
<dbReference type="InterPro" id="IPR000485">
    <property type="entry name" value="AsnC-type_HTH_dom"/>
</dbReference>
<evidence type="ECO:0000256" key="1">
    <source>
        <dbReference type="ARBA" id="ARBA00023015"/>
    </source>
</evidence>
<dbReference type="Pfam" id="PF13404">
    <property type="entry name" value="HTH_AsnC-type"/>
    <property type="match status" value="2"/>
</dbReference>
<dbReference type="SUPFAM" id="SSF54909">
    <property type="entry name" value="Dimeric alpha+beta barrel"/>
    <property type="match status" value="1"/>
</dbReference>
<name>A0ABW3XRK3_9ACTN</name>
<reference evidence="7" key="1">
    <citation type="journal article" date="2019" name="Int. J. Syst. Evol. Microbiol.">
        <title>The Global Catalogue of Microorganisms (GCM) 10K type strain sequencing project: providing services to taxonomists for standard genome sequencing and annotation.</title>
        <authorList>
            <consortium name="The Broad Institute Genomics Platform"/>
            <consortium name="The Broad Institute Genome Sequencing Center for Infectious Disease"/>
            <person name="Wu L."/>
            <person name="Ma J."/>
        </authorList>
    </citation>
    <scope>NUCLEOTIDE SEQUENCE [LARGE SCALE GENOMIC DNA]</scope>
    <source>
        <strain evidence="7">CGMCC 4.7020</strain>
    </source>
</reference>
<keyword evidence="1" id="KW-0805">Transcription regulation</keyword>
<evidence type="ECO:0000256" key="2">
    <source>
        <dbReference type="ARBA" id="ARBA00023125"/>
    </source>
</evidence>
<dbReference type="RefSeq" id="WP_329525366.1">
    <property type="nucleotide sequence ID" value="NZ_JBHSKH010000057.1"/>
</dbReference>
<dbReference type="InterPro" id="IPR011008">
    <property type="entry name" value="Dimeric_a/b-barrel"/>
</dbReference>
<accession>A0ABW3XRK3</accession>
<dbReference type="PANTHER" id="PTHR30154">
    <property type="entry name" value="LEUCINE-RESPONSIVE REGULATORY PROTEIN"/>
    <property type="match status" value="1"/>
</dbReference>
<dbReference type="PROSITE" id="PS50956">
    <property type="entry name" value="HTH_ASNC_2"/>
    <property type="match status" value="1"/>
</dbReference>
<dbReference type="Gene3D" id="1.10.10.10">
    <property type="entry name" value="Winged helix-like DNA-binding domain superfamily/Winged helix DNA-binding domain"/>
    <property type="match status" value="2"/>
</dbReference>
<keyword evidence="2" id="KW-0238">DNA-binding</keyword>
<keyword evidence="3" id="KW-0804">Transcription</keyword>
<proteinExistence type="predicted"/>
<keyword evidence="7" id="KW-1185">Reference proteome</keyword>
<evidence type="ECO:0000259" key="5">
    <source>
        <dbReference type="PROSITE" id="PS50956"/>
    </source>
</evidence>
<dbReference type="PANTHER" id="PTHR30154:SF34">
    <property type="entry name" value="TRANSCRIPTIONAL REGULATOR AZLB"/>
    <property type="match status" value="1"/>
</dbReference>
<protein>
    <submittedName>
        <fullName evidence="6">Lrp/AsnC family transcriptional regulator</fullName>
    </submittedName>
</protein>
<dbReference type="Proteomes" id="UP001597058">
    <property type="component" value="Unassembled WGS sequence"/>
</dbReference>
<dbReference type="InterPro" id="IPR019888">
    <property type="entry name" value="Tscrpt_reg_AsnC-like"/>
</dbReference>
<sequence length="350" mass="37312">MDAFTLDELDRGLIHALQVDGRAPFTLVAEILGSSTQTVVRRYRRLYAQAGLRVVALPSPRSSGAHQWFVRLTAATRTAHDIAVALARRPDTSWVRLTSGGTEIVAIIHTTPSGPDAHALLLRDIPRTAGITAVSAHYLLHTYLGGPTAWRGRVATLDAAQQARLRAESTPGPSPGKDTGTNMGKGMGTGSGATEPDPRGSAYQLTDADRLLLTALRDDARLSYAELAATTGSTASTVARRLTTLRARDALFFDVDIEPSVLGVTVSALLWMQVAPAHLDAVATELAGHQELAVVAATTGPTNLVAHALCRDAEELHQYLTRKVALRAIARIETAPVLRTYKAAATLRTN</sequence>
<feature type="region of interest" description="Disordered" evidence="4">
    <location>
        <begin position="162"/>
        <end position="201"/>
    </location>
</feature>
<comment type="caution">
    <text evidence="6">The sequence shown here is derived from an EMBL/GenBank/DDBJ whole genome shotgun (WGS) entry which is preliminary data.</text>
</comment>
<dbReference type="InterPro" id="IPR036390">
    <property type="entry name" value="WH_DNA-bd_sf"/>
</dbReference>